<keyword evidence="7 8" id="KW-0326">Glycosidase</keyword>
<sequence>MILRSAKHMTVLVLHILSITSHVYALNLDVDNQESIKDAGKTATYNMMKWYKGNGTDNPGFISRSWWEGAALFLACLNYWHATNDTTYNEEVSVALQHQGGADGNYLPSWAMGVGNDDQMFWGLAAITAAEYKLPNRPSGDTWLTLAERVFYNQKSAQGGGWDTTICGGGLRWQKDVWQGGYTMKNSVSNGGFFMLAARLAWFTQDKEYATWAEKVWDWSTSVKLVNNQTWEVADSVREGKGGPDGCTLPDHTRWTYNYGTFLSGAAYMYAHTNDSKWLDVTNGLMDALFETFFLPKYGGVISDRCEPSAQCDEDANRPIFKGLTVSWLADIALIIPSLKEKIVPKLEVSAEGAAKACTGNGENLCGNRWWGGKYDGQNSMENAMSGSQMMSAIMVKFLDSSSAPVSTATGGNGSSDPNAGSEESSEREELPPITTADKAGAGILTVLFVAGFIGGAAFLSISP</sequence>
<keyword evidence="10" id="KW-0812">Transmembrane</keyword>
<comment type="catalytic activity">
    <reaction evidence="1 8">
        <text>Random hydrolysis of (1-&gt;6)-alpha-D-mannosidic linkages in unbranched (1-&gt;6)-mannans.</text>
        <dbReference type="EC" id="3.2.1.101"/>
    </reaction>
</comment>
<evidence type="ECO:0000256" key="9">
    <source>
        <dbReference type="SAM" id="MobiDB-lite"/>
    </source>
</evidence>
<feature type="region of interest" description="Disordered" evidence="9">
    <location>
        <begin position="405"/>
        <end position="436"/>
    </location>
</feature>
<gene>
    <name evidence="12" type="ORF">POLS_LOCUS520</name>
</gene>
<evidence type="ECO:0000256" key="11">
    <source>
        <dbReference type="SAM" id="SignalP"/>
    </source>
</evidence>
<feature type="signal peptide" evidence="11">
    <location>
        <begin position="1"/>
        <end position="25"/>
    </location>
</feature>
<keyword evidence="10" id="KW-1133">Transmembrane helix</keyword>
<dbReference type="GO" id="GO:0009272">
    <property type="term" value="P:fungal-type cell wall biogenesis"/>
    <property type="evidence" value="ECO:0007669"/>
    <property type="project" value="TreeGrafter"/>
</dbReference>
<dbReference type="InterPro" id="IPR014480">
    <property type="entry name" value="Mannan-1_6-alpha_mannosidase"/>
</dbReference>
<keyword evidence="6" id="KW-0325">Glycoprotein</keyword>
<evidence type="ECO:0000256" key="8">
    <source>
        <dbReference type="PIRNR" id="PIRNR016302"/>
    </source>
</evidence>
<feature type="compositionally biased region" description="Polar residues" evidence="9">
    <location>
        <begin position="405"/>
        <end position="419"/>
    </location>
</feature>
<accession>A0A9W4HAU0</accession>
<evidence type="ECO:0000256" key="10">
    <source>
        <dbReference type="SAM" id="Phobius"/>
    </source>
</evidence>
<evidence type="ECO:0000313" key="13">
    <source>
        <dbReference type="Proteomes" id="UP001153618"/>
    </source>
</evidence>
<dbReference type="GO" id="GO:0008496">
    <property type="term" value="F:mannan endo-1,6-alpha-mannosidase activity"/>
    <property type="evidence" value="ECO:0007669"/>
    <property type="project" value="UniProtKB-UniRule"/>
</dbReference>
<dbReference type="EMBL" id="CAJVOS010000007">
    <property type="protein sequence ID" value="CAG7953034.1"/>
    <property type="molecule type" value="Genomic_DNA"/>
</dbReference>
<dbReference type="OrthoDB" id="4187847at2759"/>
<dbReference type="PANTHER" id="PTHR12145:SF37">
    <property type="entry name" value="MANNAN ENDO-1,6-ALPHA-MANNOSIDASE"/>
    <property type="match status" value="1"/>
</dbReference>
<dbReference type="InterPro" id="IPR008928">
    <property type="entry name" value="6-hairpin_glycosidase_sf"/>
</dbReference>
<keyword evidence="10" id="KW-0472">Membrane</keyword>
<dbReference type="GO" id="GO:0016052">
    <property type="term" value="P:carbohydrate catabolic process"/>
    <property type="evidence" value="ECO:0007669"/>
    <property type="project" value="InterPro"/>
</dbReference>
<dbReference type="PANTHER" id="PTHR12145">
    <property type="entry name" value="MANNAN ENDO-1,6-ALPHA-MANNOSIDASE DCW1"/>
    <property type="match status" value="1"/>
</dbReference>
<dbReference type="Gene3D" id="1.50.10.20">
    <property type="match status" value="1"/>
</dbReference>
<evidence type="ECO:0000256" key="1">
    <source>
        <dbReference type="ARBA" id="ARBA00001452"/>
    </source>
</evidence>
<dbReference type="InterPro" id="IPR005198">
    <property type="entry name" value="Glyco_hydro_76"/>
</dbReference>
<name>A0A9W4HAU0_PENOL</name>
<evidence type="ECO:0000313" key="12">
    <source>
        <dbReference type="EMBL" id="CAG7953034.1"/>
    </source>
</evidence>
<evidence type="ECO:0000256" key="6">
    <source>
        <dbReference type="ARBA" id="ARBA00023180"/>
    </source>
</evidence>
<proteinExistence type="inferred from homology"/>
<evidence type="ECO:0000256" key="5">
    <source>
        <dbReference type="ARBA" id="ARBA00022801"/>
    </source>
</evidence>
<evidence type="ECO:0000256" key="4">
    <source>
        <dbReference type="ARBA" id="ARBA00022729"/>
    </source>
</evidence>
<evidence type="ECO:0000256" key="3">
    <source>
        <dbReference type="ARBA" id="ARBA00012350"/>
    </source>
</evidence>
<feature type="chain" id="PRO_5040774813" description="Mannan endo-1,6-alpha-mannosidase" evidence="11">
    <location>
        <begin position="26"/>
        <end position="464"/>
    </location>
</feature>
<keyword evidence="13" id="KW-1185">Reference proteome</keyword>
<keyword evidence="4 11" id="KW-0732">Signal</keyword>
<feature type="transmembrane region" description="Helical" evidence="10">
    <location>
        <begin position="440"/>
        <end position="462"/>
    </location>
</feature>
<dbReference type="AlphaFoldDB" id="A0A9W4HAU0"/>
<evidence type="ECO:0000256" key="2">
    <source>
        <dbReference type="ARBA" id="ARBA00009699"/>
    </source>
</evidence>
<dbReference type="Pfam" id="PF03663">
    <property type="entry name" value="Glyco_hydro_76"/>
    <property type="match status" value="1"/>
</dbReference>
<dbReference type="EC" id="3.2.1.101" evidence="3 8"/>
<dbReference type="SUPFAM" id="SSF48208">
    <property type="entry name" value="Six-hairpin glycosidases"/>
    <property type="match status" value="1"/>
</dbReference>
<protein>
    <recommendedName>
        <fullName evidence="3 8">Mannan endo-1,6-alpha-mannosidase</fullName>
        <ecNumber evidence="3 8">3.2.1.101</ecNumber>
    </recommendedName>
</protein>
<reference evidence="12" key="1">
    <citation type="submission" date="2021-07" db="EMBL/GenBank/DDBJ databases">
        <authorList>
            <person name="Branca A.L. A."/>
        </authorList>
    </citation>
    <scope>NUCLEOTIDE SEQUENCE</scope>
</reference>
<keyword evidence="5 8" id="KW-0378">Hydrolase</keyword>
<dbReference type="Proteomes" id="UP001153618">
    <property type="component" value="Unassembled WGS sequence"/>
</dbReference>
<organism evidence="12 13">
    <name type="scientific">Penicillium olsonii</name>
    <dbReference type="NCBI Taxonomy" id="99116"/>
    <lineage>
        <taxon>Eukaryota</taxon>
        <taxon>Fungi</taxon>
        <taxon>Dikarya</taxon>
        <taxon>Ascomycota</taxon>
        <taxon>Pezizomycotina</taxon>
        <taxon>Eurotiomycetes</taxon>
        <taxon>Eurotiomycetidae</taxon>
        <taxon>Eurotiales</taxon>
        <taxon>Aspergillaceae</taxon>
        <taxon>Penicillium</taxon>
    </lineage>
</organism>
<evidence type="ECO:0000256" key="7">
    <source>
        <dbReference type="ARBA" id="ARBA00023295"/>
    </source>
</evidence>
<comment type="similarity">
    <text evidence="2 8">Belongs to the glycosyl hydrolase 76 family.</text>
</comment>
<dbReference type="PIRSF" id="PIRSF016302">
    <property type="entry name" value="Man_a_manosd"/>
    <property type="match status" value="1"/>
</dbReference>
<comment type="caution">
    <text evidence="12">The sequence shown here is derived from an EMBL/GenBank/DDBJ whole genome shotgun (WGS) entry which is preliminary data.</text>
</comment>